<evidence type="ECO:0000313" key="3">
    <source>
        <dbReference type="Proteomes" id="UP000616769"/>
    </source>
</evidence>
<proteinExistence type="predicted"/>
<feature type="compositionally biased region" description="Polar residues" evidence="1">
    <location>
        <begin position="686"/>
        <end position="703"/>
    </location>
</feature>
<feature type="compositionally biased region" description="Acidic residues" evidence="1">
    <location>
        <begin position="59"/>
        <end position="90"/>
    </location>
</feature>
<sequence>MKSPTVKRIGRPLGSKNKKTKAALKSAATKLANQTRNKRKKSASTAATKSNDKNLNDNLNDENDKDDDDESEENGEESSNDSASSDDENDDGGRKVSTRNEKNKPPTKSTGGKQSKRNLRSKTKNSNRSKANLKVKKIEKKNNAAGGGGKKRTVAKVQKNKQNKNKSKENDTSDEAYDYSTMDKNEMNRTKLSNFVRSEVRSEENQDQIDVDSYENRATPSNIHREYSSKSKNALNTSSKSISHQINDESLQTTLPKTISEETTFIAAPIGPLTPQPTPSPNPFNHPIHPALHSQTNFNHLNTPPLSTTNSSANNQFLSDPNMYPYRTMNFFDHSVLKHQVPTQPVSIVSSSNPSIPIKPIVSTLPVSDNRPKERAINCCAFLHVKIAWDIYNDKKRKQQQKEQPTIALFDPVNLASNPKTIANPLLTHSNPLRIGAQPTAAATVSHIENQGPQTVPLNTTNNPTPSADPVLMSISNYTTTTIKAHDPYNGLTTLTSSQSVTTITSQYATRLPSPFASSALPPNPNLPALFPPPSLTPNPFTNELWPRKPISSTTPLYRNQLMAPTQTVAQPPADYYPSTVHPTSQALSVWASFRPSTPTTTLASNELHNYNYSSIPSSGQKRKHSEINNGKNLQRASSRDNHLHHLGNQPSSSIVYPNGDLSRSENSSENDGKKSKCNRIDNESYLHQNTDSMNSLNNTSNALKPPPPSMFPHHALHQQQSSQSFNNLSTSTPVFEHHRYYDLLNNPNVPNTPNPYPPTPPSTAFITATNANDSHPGTPKTPLWGQMNLSQPPTTPHPPPSSLVPDPFKSLQDISLRAGLAAPDRENIFSRYSLLNSSGGGASILEKLDKDQVEKLEMMKMNQNCIIGGRSSTKPIETSNSNVGKFPSNLPSSSSSTSNSAQYSQFPFLNPSLYLQPSHRLFSSNAATTDPISPQDRSTLNGLTNSSASAIGNVVSGSNVPTASSFSSNILSSATASSLTHPHHANPYLFLPPSTTNQYVGQSTMMNFMKAAAAAAAVLESNPGPSGPNNFGPIV</sequence>
<dbReference type="AlphaFoldDB" id="A0A132AHJ7"/>
<protein>
    <submittedName>
        <fullName evidence="2">Uncharacterized protein</fullName>
    </submittedName>
</protein>
<name>A0A132AHJ7_SARSC</name>
<feature type="compositionally biased region" description="Low complexity" evidence="1">
    <location>
        <begin position="23"/>
        <end position="33"/>
    </location>
</feature>
<feature type="region of interest" description="Disordered" evidence="1">
    <location>
        <begin position="633"/>
        <end position="731"/>
    </location>
</feature>
<evidence type="ECO:0000256" key="1">
    <source>
        <dbReference type="SAM" id="MobiDB-lite"/>
    </source>
</evidence>
<feature type="region of interest" description="Disordered" evidence="1">
    <location>
        <begin position="868"/>
        <end position="899"/>
    </location>
</feature>
<feature type="compositionally biased region" description="Basic residues" evidence="1">
    <location>
        <begin position="149"/>
        <end position="165"/>
    </location>
</feature>
<organism evidence="2 3">
    <name type="scientific">Sarcoptes scabiei</name>
    <name type="common">Itch mite</name>
    <name type="synonym">Acarus scabiei</name>
    <dbReference type="NCBI Taxonomy" id="52283"/>
    <lineage>
        <taxon>Eukaryota</taxon>
        <taxon>Metazoa</taxon>
        <taxon>Ecdysozoa</taxon>
        <taxon>Arthropoda</taxon>
        <taxon>Chelicerata</taxon>
        <taxon>Arachnida</taxon>
        <taxon>Acari</taxon>
        <taxon>Acariformes</taxon>
        <taxon>Sarcoptiformes</taxon>
        <taxon>Astigmata</taxon>
        <taxon>Psoroptidia</taxon>
        <taxon>Sarcoptoidea</taxon>
        <taxon>Sarcoptidae</taxon>
        <taxon>Sarcoptinae</taxon>
        <taxon>Sarcoptes</taxon>
    </lineage>
</organism>
<feature type="compositionally biased region" description="Basic and acidic residues" evidence="1">
    <location>
        <begin position="671"/>
        <end position="685"/>
    </location>
</feature>
<feature type="region of interest" description="Disordered" evidence="1">
    <location>
        <begin position="1"/>
        <end position="178"/>
    </location>
</feature>
<gene>
    <name evidence="2" type="ORF">QR98_0089480</name>
</gene>
<dbReference type="EMBL" id="JXLN01015063">
    <property type="protein sequence ID" value="KPM10393.1"/>
    <property type="molecule type" value="Genomic_DNA"/>
</dbReference>
<reference evidence="2 3" key="1">
    <citation type="journal article" date="2015" name="Parasit. Vectors">
        <title>Draft genome of the scabies mite.</title>
        <authorList>
            <person name="Rider S.D.Jr."/>
            <person name="Morgan M.S."/>
            <person name="Arlian L.G."/>
        </authorList>
    </citation>
    <scope>NUCLEOTIDE SEQUENCE [LARGE SCALE GENOMIC DNA]</scope>
    <source>
        <strain evidence="2">Arlian Lab</strain>
    </source>
</reference>
<dbReference type="OrthoDB" id="6516503at2759"/>
<evidence type="ECO:0000313" key="2">
    <source>
        <dbReference type="EMBL" id="KPM10393.1"/>
    </source>
</evidence>
<feature type="region of interest" description="Disordered" evidence="1">
    <location>
        <begin position="198"/>
        <end position="247"/>
    </location>
</feature>
<feature type="compositionally biased region" description="Basic residues" evidence="1">
    <location>
        <begin position="114"/>
        <end position="139"/>
    </location>
</feature>
<feature type="compositionally biased region" description="Low complexity" evidence="1">
    <location>
        <begin position="888"/>
        <end position="899"/>
    </location>
</feature>
<accession>A0A132AHJ7</accession>
<dbReference type="VEuPathDB" id="VectorBase:SSCA004092"/>
<feature type="compositionally biased region" description="Basic and acidic residues" evidence="1">
    <location>
        <begin position="91"/>
        <end position="104"/>
    </location>
</feature>
<feature type="compositionally biased region" description="Polar residues" evidence="1">
    <location>
        <begin position="868"/>
        <end position="884"/>
    </location>
</feature>
<dbReference type="Proteomes" id="UP000616769">
    <property type="component" value="Unassembled WGS sequence"/>
</dbReference>
<feature type="compositionally biased region" description="Polar residues" evidence="1">
    <location>
        <begin position="230"/>
        <end position="247"/>
    </location>
</feature>
<comment type="caution">
    <text evidence="2">The sequence shown here is derived from an EMBL/GenBank/DDBJ whole genome shotgun (WGS) entry which is preliminary data.</text>
</comment>